<sequence>CPWNSVLLFPLVRGISLPSSVKVGFSERLSLRGGDSLCSKRLSLRGGDSLCLKRLSLCGGDSLSSKRLVLRAGVDKGKPPEDRAPAPLKGVDGSAR</sequence>
<dbReference type="Ensembl" id="ENSMMDT00005051162.1">
    <property type="protein sequence ID" value="ENSMMDP00005050170.1"/>
    <property type="gene ID" value="ENSMMDG00005022783.1"/>
</dbReference>
<feature type="region of interest" description="Disordered" evidence="1">
    <location>
        <begin position="73"/>
        <end position="96"/>
    </location>
</feature>
<evidence type="ECO:0000313" key="3">
    <source>
        <dbReference type="Proteomes" id="UP000472263"/>
    </source>
</evidence>
<evidence type="ECO:0000313" key="2">
    <source>
        <dbReference type="Ensembl" id="ENSMMDP00005050170.1"/>
    </source>
</evidence>
<name>A0A668A5N4_9TELE</name>
<dbReference type="Proteomes" id="UP000472263">
    <property type="component" value="Chromosome 3"/>
</dbReference>
<reference evidence="2" key="2">
    <citation type="submission" date="2025-08" db="UniProtKB">
        <authorList>
            <consortium name="Ensembl"/>
        </authorList>
    </citation>
    <scope>IDENTIFICATION</scope>
</reference>
<evidence type="ECO:0000256" key="1">
    <source>
        <dbReference type="SAM" id="MobiDB-lite"/>
    </source>
</evidence>
<accession>A0A668A5N4</accession>
<proteinExistence type="predicted"/>
<organism evidence="2 3">
    <name type="scientific">Myripristis murdjan</name>
    <name type="common">pinecone soldierfish</name>
    <dbReference type="NCBI Taxonomy" id="586833"/>
    <lineage>
        <taxon>Eukaryota</taxon>
        <taxon>Metazoa</taxon>
        <taxon>Chordata</taxon>
        <taxon>Craniata</taxon>
        <taxon>Vertebrata</taxon>
        <taxon>Euteleostomi</taxon>
        <taxon>Actinopterygii</taxon>
        <taxon>Neopterygii</taxon>
        <taxon>Teleostei</taxon>
        <taxon>Neoteleostei</taxon>
        <taxon>Acanthomorphata</taxon>
        <taxon>Holocentriformes</taxon>
        <taxon>Holocentridae</taxon>
        <taxon>Myripristis</taxon>
    </lineage>
</organism>
<reference evidence="2" key="1">
    <citation type="submission" date="2019-06" db="EMBL/GenBank/DDBJ databases">
        <authorList>
            <consortium name="Wellcome Sanger Institute Data Sharing"/>
        </authorList>
    </citation>
    <scope>NUCLEOTIDE SEQUENCE [LARGE SCALE GENOMIC DNA]</scope>
</reference>
<keyword evidence="3" id="KW-1185">Reference proteome</keyword>
<dbReference type="AlphaFoldDB" id="A0A668A5N4"/>
<feature type="compositionally biased region" description="Basic and acidic residues" evidence="1">
    <location>
        <begin position="73"/>
        <end position="84"/>
    </location>
</feature>
<dbReference type="InParanoid" id="A0A668A5N4"/>
<reference evidence="2" key="3">
    <citation type="submission" date="2025-09" db="UniProtKB">
        <authorList>
            <consortium name="Ensembl"/>
        </authorList>
    </citation>
    <scope>IDENTIFICATION</scope>
</reference>
<protein>
    <submittedName>
        <fullName evidence="2">Uncharacterized protein</fullName>
    </submittedName>
</protein>